<protein>
    <submittedName>
        <fullName evidence="2">Uncharacterized protein</fullName>
    </submittedName>
</protein>
<evidence type="ECO:0000313" key="2">
    <source>
        <dbReference type="EMBL" id="KAK5048982.1"/>
    </source>
</evidence>
<dbReference type="EMBL" id="JAVRRD010000020">
    <property type="protein sequence ID" value="KAK5048982.1"/>
    <property type="molecule type" value="Genomic_DNA"/>
</dbReference>
<name>A0AAV9N3P7_9EURO</name>
<dbReference type="PANTHER" id="PTHR37781">
    <property type="entry name" value="TFIIH COMPLEX SUBUNIT"/>
    <property type="match status" value="1"/>
</dbReference>
<proteinExistence type="predicted"/>
<dbReference type="AlphaFoldDB" id="A0AAV9N3P7"/>
<dbReference type="PANTHER" id="PTHR37781:SF1">
    <property type="entry name" value="ADR380WP"/>
    <property type="match status" value="1"/>
</dbReference>
<feature type="region of interest" description="Disordered" evidence="1">
    <location>
        <begin position="161"/>
        <end position="181"/>
    </location>
</feature>
<dbReference type="GO" id="GO:0005675">
    <property type="term" value="C:transcription factor TFIIH holo complex"/>
    <property type="evidence" value="ECO:0007669"/>
    <property type="project" value="TreeGrafter"/>
</dbReference>
<organism evidence="2 3">
    <name type="scientific">Exophiala bonariae</name>
    <dbReference type="NCBI Taxonomy" id="1690606"/>
    <lineage>
        <taxon>Eukaryota</taxon>
        <taxon>Fungi</taxon>
        <taxon>Dikarya</taxon>
        <taxon>Ascomycota</taxon>
        <taxon>Pezizomycotina</taxon>
        <taxon>Eurotiomycetes</taxon>
        <taxon>Chaetothyriomycetidae</taxon>
        <taxon>Chaetothyriales</taxon>
        <taxon>Herpotrichiellaceae</taxon>
        <taxon>Exophiala</taxon>
    </lineage>
</organism>
<accession>A0AAV9N3P7</accession>
<keyword evidence="3" id="KW-1185">Reference proteome</keyword>
<sequence>MHPLRPGSQKEIALINYLDDKLLRITRRHAKKFSNERRDNDDTPGYTTYDEFATDIEPLIDIVWISGTPTIQIPYFLTLAGQICSYLEAFPFSTSFFPLAGKIDEGFASVLRAANNNSPGGSLPFNVSMTDKVRIKSLVEETRVAAVNAASASGYAASAPAISEIDSEDDDDDTDMGDDDITVRTDEELDVLPISLRLSRVYKQTLEILGDSLTSGSLPG</sequence>
<gene>
    <name evidence="2" type="ORF">LTR84_005404</name>
</gene>
<evidence type="ECO:0000256" key="1">
    <source>
        <dbReference type="SAM" id="MobiDB-lite"/>
    </source>
</evidence>
<dbReference type="Proteomes" id="UP001358417">
    <property type="component" value="Unassembled WGS sequence"/>
</dbReference>
<evidence type="ECO:0000313" key="3">
    <source>
        <dbReference type="Proteomes" id="UP001358417"/>
    </source>
</evidence>
<dbReference type="InterPro" id="IPR031349">
    <property type="entry name" value="Tfb6"/>
</dbReference>
<reference evidence="2 3" key="1">
    <citation type="submission" date="2023-08" db="EMBL/GenBank/DDBJ databases">
        <title>Black Yeasts Isolated from many extreme environments.</title>
        <authorList>
            <person name="Coleine C."/>
            <person name="Stajich J.E."/>
            <person name="Selbmann L."/>
        </authorList>
    </citation>
    <scope>NUCLEOTIDE SEQUENCE [LARGE SCALE GENOMIC DNA]</scope>
    <source>
        <strain evidence="2 3">CCFEE 5792</strain>
    </source>
</reference>
<dbReference type="RefSeq" id="XP_064704187.1">
    <property type="nucleotide sequence ID" value="XM_064848973.1"/>
</dbReference>
<dbReference type="GeneID" id="89973581"/>
<dbReference type="Pfam" id="PF17110">
    <property type="entry name" value="TFB6"/>
    <property type="match status" value="1"/>
</dbReference>
<feature type="compositionally biased region" description="Acidic residues" evidence="1">
    <location>
        <begin position="165"/>
        <end position="180"/>
    </location>
</feature>
<comment type="caution">
    <text evidence="2">The sequence shown here is derived from an EMBL/GenBank/DDBJ whole genome shotgun (WGS) entry which is preliminary data.</text>
</comment>